<proteinExistence type="predicted"/>
<reference evidence="3" key="1">
    <citation type="journal article" date="2023" name="Genome Biol. Evol.">
        <title>First Whole Genome Sequence and Flow Cytometry Genome Size Data for the Lichen-Forming Fungus Ramalina farinacea (Ascomycota).</title>
        <authorList>
            <person name="Llewellyn T."/>
            <person name="Mian S."/>
            <person name="Hill R."/>
            <person name="Leitch I.J."/>
            <person name="Gaya E."/>
        </authorList>
    </citation>
    <scope>NUCLEOTIDE SEQUENCE</scope>
    <source>
        <strain evidence="3">LIQ254RAFAR</strain>
    </source>
</reference>
<keyword evidence="2" id="KW-0472">Membrane</keyword>
<evidence type="ECO:0000313" key="3">
    <source>
        <dbReference type="EMBL" id="MDI1491080.1"/>
    </source>
</evidence>
<feature type="transmembrane region" description="Helical" evidence="2">
    <location>
        <begin position="194"/>
        <end position="220"/>
    </location>
</feature>
<feature type="transmembrane region" description="Helical" evidence="2">
    <location>
        <begin position="240"/>
        <end position="262"/>
    </location>
</feature>
<dbReference type="Proteomes" id="UP001161017">
    <property type="component" value="Unassembled WGS sequence"/>
</dbReference>
<feature type="transmembrane region" description="Helical" evidence="2">
    <location>
        <begin position="165"/>
        <end position="187"/>
    </location>
</feature>
<dbReference type="GO" id="GO:0051285">
    <property type="term" value="C:cell cortex of cell tip"/>
    <property type="evidence" value="ECO:0007669"/>
    <property type="project" value="TreeGrafter"/>
</dbReference>
<evidence type="ECO:0000256" key="2">
    <source>
        <dbReference type="SAM" id="Phobius"/>
    </source>
</evidence>
<accession>A0AA43QR61</accession>
<dbReference type="InterPro" id="IPR009571">
    <property type="entry name" value="SUR7/Rim9-like_fungi"/>
</dbReference>
<protein>
    <recommendedName>
        <fullName evidence="5">Integral membrane protein</fullName>
    </recommendedName>
</protein>
<dbReference type="EMBL" id="JAPUFD010000013">
    <property type="protein sequence ID" value="MDI1491080.1"/>
    <property type="molecule type" value="Genomic_DNA"/>
</dbReference>
<keyword evidence="2" id="KW-0812">Transmembrane</keyword>
<dbReference type="Pfam" id="PF06687">
    <property type="entry name" value="SUR7"/>
    <property type="match status" value="1"/>
</dbReference>
<dbReference type="GO" id="GO:0031505">
    <property type="term" value="P:fungal-type cell wall organization"/>
    <property type="evidence" value="ECO:0007669"/>
    <property type="project" value="TreeGrafter"/>
</dbReference>
<evidence type="ECO:0008006" key="5">
    <source>
        <dbReference type="Google" id="ProtNLM"/>
    </source>
</evidence>
<evidence type="ECO:0000313" key="4">
    <source>
        <dbReference type="Proteomes" id="UP001161017"/>
    </source>
</evidence>
<comment type="caution">
    <text evidence="3">The sequence shown here is derived from an EMBL/GenBank/DDBJ whole genome shotgun (WGS) entry which is preliminary data.</text>
</comment>
<sequence length="343" mass="37354">MGKAGRFACIFTPMALTIGSLVCLIIVGLGGTNRHNNSYNNLYFFRANTSNINISPSDIPNLPTIPGVDTDALLNATEGIAKSALGIGGFYHISLWNYCEGSFVTNNTGSNGGSDYVTYCSPHTNEFWFNPVDVWKLNNTGVDKFFSKELKSGLDTYKTVAKWMFIAYIVALIATIVEILVGFLALFSRLGSVLTTVVSTVSSLFILAFALTATILYSTLDGTFNTALNKYDIHGSLGKNIYVATWLGVVFSMAAGLFWLFSSCCCSGRSDRIKGYNSEPKGNKQQGGGFFGRKKMPYNYERMGSPFEGGLPYNQANNGHQLGTVGNQRGTAYEPFRHGQQTV</sequence>
<feature type="region of interest" description="Disordered" evidence="1">
    <location>
        <begin position="321"/>
        <end position="343"/>
    </location>
</feature>
<dbReference type="AlphaFoldDB" id="A0AA43QR61"/>
<dbReference type="Gene3D" id="1.20.140.150">
    <property type="match status" value="1"/>
</dbReference>
<dbReference type="PANTHER" id="PTHR28019">
    <property type="entry name" value="CELL MEMBRANE PROTEIN YLR413W-RELATED"/>
    <property type="match status" value="1"/>
</dbReference>
<dbReference type="PANTHER" id="PTHR28019:SF3">
    <property type="entry name" value="INTEGRAL MEMBRANE PROTEIN (AFU_ORTHOLOGUE AFUA_6G07470)"/>
    <property type="match status" value="1"/>
</dbReference>
<evidence type="ECO:0000256" key="1">
    <source>
        <dbReference type="SAM" id="MobiDB-lite"/>
    </source>
</evidence>
<keyword evidence="4" id="KW-1185">Reference proteome</keyword>
<keyword evidence="2" id="KW-1133">Transmembrane helix</keyword>
<dbReference type="GO" id="GO:0005886">
    <property type="term" value="C:plasma membrane"/>
    <property type="evidence" value="ECO:0007669"/>
    <property type="project" value="InterPro"/>
</dbReference>
<feature type="transmembrane region" description="Helical" evidence="2">
    <location>
        <begin position="7"/>
        <end position="29"/>
    </location>
</feature>
<organism evidence="3 4">
    <name type="scientific">Ramalina farinacea</name>
    <dbReference type="NCBI Taxonomy" id="258253"/>
    <lineage>
        <taxon>Eukaryota</taxon>
        <taxon>Fungi</taxon>
        <taxon>Dikarya</taxon>
        <taxon>Ascomycota</taxon>
        <taxon>Pezizomycotina</taxon>
        <taxon>Lecanoromycetes</taxon>
        <taxon>OSLEUM clade</taxon>
        <taxon>Lecanoromycetidae</taxon>
        <taxon>Lecanorales</taxon>
        <taxon>Lecanorineae</taxon>
        <taxon>Ramalinaceae</taxon>
        <taxon>Ramalina</taxon>
    </lineage>
</organism>
<feature type="compositionally biased region" description="Polar residues" evidence="1">
    <location>
        <begin position="321"/>
        <end position="330"/>
    </location>
</feature>
<dbReference type="InterPro" id="IPR052413">
    <property type="entry name" value="SUR7_domain"/>
</dbReference>
<name>A0AA43QR61_9LECA</name>
<gene>
    <name evidence="3" type="ORF">OHK93_002286</name>
</gene>